<keyword evidence="3" id="KW-1185">Reference proteome</keyword>
<dbReference type="PANTHER" id="PTHR47349:SF1">
    <property type="entry name" value="AER328WP"/>
    <property type="match status" value="1"/>
</dbReference>
<evidence type="ECO:0000259" key="1">
    <source>
        <dbReference type="Pfam" id="PF26147"/>
    </source>
</evidence>
<proteinExistence type="predicted"/>
<dbReference type="EMBL" id="JBEVYD010000002">
    <property type="protein sequence ID" value="KAL3234864.1"/>
    <property type="molecule type" value="Genomic_DNA"/>
</dbReference>
<feature type="domain" description="YMC020W-like alpha/beta hydrolase" evidence="1">
    <location>
        <begin position="25"/>
        <end position="355"/>
    </location>
</feature>
<organism evidence="2 3">
    <name type="scientific">Nakaseomyces bracarensis</name>
    <dbReference type="NCBI Taxonomy" id="273131"/>
    <lineage>
        <taxon>Eukaryota</taxon>
        <taxon>Fungi</taxon>
        <taxon>Dikarya</taxon>
        <taxon>Ascomycota</taxon>
        <taxon>Saccharomycotina</taxon>
        <taxon>Saccharomycetes</taxon>
        <taxon>Saccharomycetales</taxon>
        <taxon>Saccharomycetaceae</taxon>
        <taxon>Nakaseomyces</taxon>
    </lineage>
</organism>
<dbReference type="InterPro" id="IPR058933">
    <property type="entry name" value="YMC020W-like_ab_hydrolase"/>
</dbReference>
<evidence type="ECO:0000313" key="2">
    <source>
        <dbReference type="EMBL" id="KAL3234864.1"/>
    </source>
</evidence>
<evidence type="ECO:0000313" key="3">
    <source>
        <dbReference type="Proteomes" id="UP001623330"/>
    </source>
</evidence>
<dbReference type="PANTHER" id="PTHR47349">
    <property type="entry name" value="CHROMOSOME 8, WHOLE GENOME SHOTGUN SEQUENCE"/>
    <property type="match status" value="1"/>
</dbReference>
<accession>A0ABR4P010</accession>
<protein>
    <recommendedName>
        <fullName evidence="1">YMC020W-like alpha/beta hydrolase domain-containing protein</fullName>
    </recommendedName>
</protein>
<dbReference type="InterPro" id="IPR058934">
    <property type="entry name" value="YMC020W-like"/>
</dbReference>
<reference evidence="2 3" key="1">
    <citation type="submission" date="2024-05" db="EMBL/GenBank/DDBJ databases">
        <title>Long read based assembly of the Candida bracarensis genome reveals expanded adhesin content.</title>
        <authorList>
            <person name="Marcet-Houben M."/>
            <person name="Ksiezopolska E."/>
            <person name="Gabaldon T."/>
        </authorList>
    </citation>
    <scope>NUCLEOTIDE SEQUENCE [LARGE SCALE GENOMIC DNA]</scope>
    <source>
        <strain evidence="2 3">CBM6</strain>
    </source>
</reference>
<gene>
    <name evidence="2" type="ORF">RNJ44_02652</name>
</gene>
<dbReference type="Proteomes" id="UP001623330">
    <property type="component" value="Unassembled WGS sequence"/>
</dbReference>
<sequence>MTVCPYIEDLAYRGTVLPDGIAPVKCVVIGVHGFFPHKVVDMVIGQPTGTSDRFVAEARDAVTAYFESQGLESEVTTIALEKQGTVAKRVEFFYEVLQEYDEVLNGADFIYIVAHSQGVPVSIMLLAQLIETGILSLKSERVHHMLEQPYYIVTKKITILGMAGVNYGPLYGADRSIWLKMYSLMERKSLLELFEFQNPNTEQSVEYIRSLKLLLNNNVKITFVGSATDQVVPLYSSLAVFIRHPNIYRSLYYSTQDNIPEFLVRCICDALSLLNNGHDDHGFIKEISAYMLGPLTSNGHSQLYSEQDVYMLGIKHGVEECKLKLERHNILKESVVSLKVNPFQLPWSLRGLLGEVRQYLGNEELNVLYQLYDHWIPDSPTYKDLKFKINAIKSKL</sequence>
<comment type="caution">
    <text evidence="2">The sequence shown here is derived from an EMBL/GenBank/DDBJ whole genome shotgun (WGS) entry which is preliminary data.</text>
</comment>
<dbReference type="Pfam" id="PF26147">
    <property type="entry name" value="AB_HYDROLASE_YMC0-YMC35"/>
    <property type="match status" value="1"/>
</dbReference>
<name>A0ABR4P010_9SACH</name>